<feature type="non-terminal residue" evidence="1">
    <location>
        <position position="1"/>
    </location>
</feature>
<evidence type="ECO:0000313" key="1">
    <source>
        <dbReference type="EMBL" id="GAF89136.1"/>
    </source>
</evidence>
<proteinExistence type="predicted"/>
<dbReference type="EMBL" id="BARS01010048">
    <property type="protein sequence ID" value="GAF89136.1"/>
    <property type="molecule type" value="Genomic_DNA"/>
</dbReference>
<protein>
    <submittedName>
        <fullName evidence="1">Uncharacterized protein</fullName>
    </submittedName>
</protein>
<comment type="caution">
    <text evidence="1">The sequence shown here is derived from an EMBL/GenBank/DDBJ whole genome shotgun (WGS) entry which is preliminary data.</text>
</comment>
<gene>
    <name evidence="1" type="ORF">S01H1_18740</name>
</gene>
<dbReference type="AlphaFoldDB" id="X0TPF5"/>
<sequence length="108" mass="11496">TIASPVAPRYSAKYTALKAPAIAPTMIGTEQKYTILHSARPFLINGPEDIRPLNIATTRPVALITNVSIEVNPSIMGVKITPPPTPAITATIATAVLIKNELTIIVRI</sequence>
<accession>X0TPF5</accession>
<reference evidence="1" key="1">
    <citation type="journal article" date="2014" name="Front. Microbiol.">
        <title>High frequency of phylogenetically diverse reductive dehalogenase-homologous genes in deep subseafloor sedimentary metagenomes.</title>
        <authorList>
            <person name="Kawai M."/>
            <person name="Futagami T."/>
            <person name="Toyoda A."/>
            <person name="Takaki Y."/>
            <person name="Nishi S."/>
            <person name="Hori S."/>
            <person name="Arai W."/>
            <person name="Tsubouchi T."/>
            <person name="Morono Y."/>
            <person name="Uchiyama I."/>
            <person name="Ito T."/>
            <person name="Fujiyama A."/>
            <person name="Inagaki F."/>
            <person name="Takami H."/>
        </authorList>
    </citation>
    <scope>NUCLEOTIDE SEQUENCE</scope>
    <source>
        <strain evidence="1">Expedition CK06-06</strain>
    </source>
</reference>
<organism evidence="1">
    <name type="scientific">marine sediment metagenome</name>
    <dbReference type="NCBI Taxonomy" id="412755"/>
    <lineage>
        <taxon>unclassified sequences</taxon>
        <taxon>metagenomes</taxon>
        <taxon>ecological metagenomes</taxon>
    </lineage>
</organism>
<name>X0TPF5_9ZZZZ</name>